<dbReference type="Pfam" id="PF14698">
    <property type="entry name" value="ASL_C2"/>
    <property type="match status" value="1"/>
</dbReference>
<dbReference type="InterPro" id="IPR022761">
    <property type="entry name" value="Fumarate_lyase_N"/>
</dbReference>
<dbReference type="RefSeq" id="WP_186879294.1">
    <property type="nucleotide sequence ID" value="NZ_JACOPN010000012.1"/>
</dbReference>
<dbReference type="PRINTS" id="PR00145">
    <property type="entry name" value="ARGSUCLYASE"/>
</dbReference>
<dbReference type="Proteomes" id="UP000602260">
    <property type="component" value="Unassembled WGS sequence"/>
</dbReference>
<feature type="coiled-coil region" evidence="6">
    <location>
        <begin position="457"/>
        <end position="485"/>
    </location>
</feature>
<evidence type="ECO:0000259" key="7">
    <source>
        <dbReference type="Pfam" id="PF00206"/>
    </source>
</evidence>
<evidence type="ECO:0000256" key="4">
    <source>
        <dbReference type="ARBA" id="ARBA00023239"/>
    </source>
</evidence>
<evidence type="ECO:0000256" key="1">
    <source>
        <dbReference type="ARBA" id="ARBA00004941"/>
    </source>
</evidence>
<dbReference type="InterPro" id="IPR000362">
    <property type="entry name" value="Fumarate_lyase_fam"/>
</dbReference>
<evidence type="ECO:0000259" key="8">
    <source>
        <dbReference type="Pfam" id="PF14698"/>
    </source>
</evidence>
<dbReference type="Gene3D" id="1.10.275.10">
    <property type="entry name" value="Fumarase/aspartase (N-terminal domain)"/>
    <property type="match status" value="1"/>
</dbReference>
<gene>
    <name evidence="9" type="primary">argH</name>
    <name evidence="9" type="ORF">H8S55_13080</name>
</gene>
<dbReference type="InterPro" id="IPR024083">
    <property type="entry name" value="Fumarase/histidase_N"/>
</dbReference>
<dbReference type="InterPro" id="IPR008948">
    <property type="entry name" value="L-Aspartase-like"/>
</dbReference>
<dbReference type="EMBL" id="JACOPN010000012">
    <property type="protein sequence ID" value="MBC5718229.1"/>
    <property type="molecule type" value="Genomic_DNA"/>
</dbReference>
<dbReference type="SUPFAM" id="SSF48557">
    <property type="entry name" value="L-aspartase-like"/>
    <property type="match status" value="1"/>
</dbReference>
<dbReference type="GO" id="GO:0005829">
    <property type="term" value="C:cytosol"/>
    <property type="evidence" value="ECO:0007669"/>
    <property type="project" value="TreeGrafter"/>
</dbReference>
<evidence type="ECO:0000256" key="5">
    <source>
        <dbReference type="NCBIfam" id="TIGR00838"/>
    </source>
</evidence>
<dbReference type="EC" id="4.3.2.1" evidence="2 5"/>
<dbReference type="Gene3D" id="1.20.200.10">
    <property type="entry name" value="Fumarase/aspartase (Central domain)"/>
    <property type="match status" value="1"/>
</dbReference>
<evidence type="ECO:0000313" key="9">
    <source>
        <dbReference type="EMBL" id="MBC5718229.1"/>
    </source>
</evidence>
<dbReference type="Gene3D" id="1.10.40.30">
    <property type="entry name" value="Fumarase/aspartase (C-terminal domain)"/>
    <property type="match status" value="1"/>
</dbReference>
<dbReference type="GO" id="GO:0004056">
    <property type="term" value="F:argininosuccinate lyase activity"/>
    <property type="evidence" value="ECO:0007669"/>
    <property type="project" value="UniProtKB-UniRule"/>
</dbReference>
<accession>A0A8J6M264</accession>
<sequence>MSAAEKKGGFFEQTQGKINPVVVKYYYGPRMAKSDGSFSYLVTVMEAHVVMLGEQGIIPKEAASKILRVMEGWQDLEPELDPTLEDLYINMEHLMSKEAGEDICSYMPVARSRNDVEGAMWRMELRDKLMILAKALLDMVAVLHKRAADTVDWIFPGYTYHQQSMPITMGFHLAGIAAPLLRDVERILNCVDRINHNPLGAAAMSGTEYPIDRERTGALLGFDGVWEHTADAVSSADFMLEAANIAVMSLNTLARLAEDIIFWCTNEAGFADLSDDLIDSSSIMPQKRNPVICATVRCQARLIAGRYAGICDACTVQFQASRDMTAAWEDVLDCLKTAEGMCRISEEYTRTLRFNRERMENILKRNFANATELTDSLVLQGGLSFRQAHKVVGGAVSELFEQGAGQDALTWELLDKWCREINGIGLPITPNQVEQAKDFRISVERRNCQGATSPIRVAQMLEQQAQAAKELANSMEERCKRWKSADNMLHARARELAGLA</sequence>
<dbReference type="GO" id="GO:0042450">
    <property type="term" value="P:L-arginine biosynthetic process via ornithine"/>
    <property type="evidence" value="ECO:0007669"/>
    <property type="project" value="UniProtKB-UniRule"/>
</dbReference>
<feature type="domain" description="Argininosuccinate lyase C-terminal" evidence="8">
    <location>
        <begin position="367"/>
        <end position="419"/>
    </location>
</feature>
<comment type="pathway">
    <text evidence="1">Amino-acid biosynthesis; L-arginine biosynthesis; L-arginine from L-ornithine and carbamoyl phosphate: step 3/3.</text>
</comment>
<organism evidence="9 10">
    <name type="scientific">Flintibacter faecis</name>
    <dbReference type="NCBI Taxonomy" id="2763047"/>
    <lineage>
        <taxon>Bacteria</taxon>
        <taxon>Bacillati</taxon>
        <taxon>Bacillota</taxon>
        <taxon>Clostridia</taxon>
        <taxon>Eubacteriales</taxon>
        <taxon>Flintibacter</taxon>
    </lineage>
</organism>
<feature type="domain" description="Fumarate lyase N-terminal" evidence="7">
    <location>
        <begin position="105"/>
        <end position="305"/>
    </location>
</feature>
<protein>
    <recommendedName>
        <fullName evidence="2 5">Argininosuccinate lyase</fullName>
        <ecNumber evidence="2 5">4.3.2.1</ecNumber>
    </recommendedName>
</protein>
<keyword evidence="10" id="KW-1185">Reference proteome</keyword>
<evidence type="ECO:0000256" key="6">
    <source>
        <dbReference type="SAM" id="Coils"/>
    </source>
</evidence>
<name>A0A8J6M264_9FIRM</name>
<dbReference type="PRINTS" id="PR00149">
    <property type="entry name" value="FUMRATELYASE"/>
</dbReference>
<evidence type="ECO:0000256" key="3">
    <source>
        <dbReference type="ARBA" id="ARBA00022571"/>
    </source>
</evidence>
<dbReference type="PANTHER" id="PTHR43814:SF1">
    <property type="entry name" value="ARGININOSUCCINATE LYASE"/>
    <property type="match status" value="1"/>
</dbReference>
<evidence type="ECO:0000313" key="10">
    <source>
        <dbReference type="Proteomes" id="UP000602260"/>
    </source>
</evidence>
<keyword evidence="3" id="KW-0028">Amino-acid biosynthesis</keyword>
<reference evidence="9" key="1">
    <citation type="submission" date="2020-08" db="EMBL/GenBank/DDBJ databases">
        <title>Genome public.</title>
        <authorList>
            <person name="Liu C."/>
            <person name="Sun Q."/>
        </authorList>
    </citation>
    <scope>NUCLEOTIDE SEQUENCE</scope>
    <source>
        <strain evidence="9">BX5</strain>
    </source>
</reference>
<proteinExistence type="predicted"/>
<dbReference type="UniPathway" id="UPA00068">
    <property type="reaction ID" value="UER00114"/>
</dbReference>
<dbReference type="InterPro" id="IPR009049">
    <property type="entry name" value="Argininosuccinate_lyase"/>
</dbReference>
<keyword evidence="6" id="KW-0175">Coiled coil</keyword>
<dbReference type="NCBIfam" id="TIGR00838">
    <property type="entry name" value="argH"/>
    <property type="match status" value="1"/>
</dbReference>
<dbReference type="PANTHER" id="PTHR43814">
    <property type="entry name" value="ARGININOSUCCINATE LYASE"/>
    <property type="match status" value="1"/>
</dbReference>
<evidence type="ECO:0000256" key="2">
    <source>
        <dbReference type="ARBA" id="ARBA00012338"/>
    </source>
</evidence>
<keyword evidence="4 9" id="KW-0456">Lyase</keyword>
<dbReference type="CDD" id="cd01359">
    <property type="entry name" value="Argininosuccinate_lyase"/>
    <property type="match status" value="1"/>
</dbReference>
<dbReference type="AlphaFoldDB" id="A0A8J6M264"/>
<comment type="caution">
    <text evidence="9">The sequence shown here is derived from an EMBL/GenBank/DDBJ whole genome shotgun (WGS) entry which is preliminary data.</text>
</comment>
<dbReference type="Pfam" id="PF00206">
    <property type="entry name" value="Lyase_1"/>
    <property type="match status" value="1"/>
</dbReference>
<keyword evidence="3" id="KW-0055">Arginine biosynthesis</keyword>
<dbReference type="InterPro" id="IPR029419">
    <property type="entry name" value="Arg_succ_lyase_C"/>
</dbReference>